<dbReference type="PANTHER" id="PTHR47495:SF2">
    <property type="entry name" value="ALDEHYDE DEHYDROGENASE"/>
    <property type="match status" value="1"/>
</dbReference>
<reference evidence="2 3" key="1">
    <citation type="submission" date="2023-07" db="EMBL/GenBank/DDBJ databases">
        <title>Genomic Encyclopedia of Type Strains, Phase IV (KMG-IV): sequencing the most valuable type-strain genomes for metagenomic binning, comparative biology and taxonomic classification.</title>
        <authorList>
            <person name="Goeker M."/>
        </authorList>
    </citation>
    <scope>NUCLEOTIDE SEQUENCE [LARGE SCALE GENOMIC DNA]</scope>
    <source>
        <strain evidence="2 3">DSM 19013</strain>
    </source>
</reference>
<dbReference type="InterPro" id="IPR000674">
    <property type="entry name" value="Ald_Oxase/Xan_DH_a/b"/>
</dbReference>
<dbReference type="InterPro" id="IPR006311">
    <property type="entry name" value="TAT_signal"/>
</dbReference>
<dbReference type="SUPFAM" id="SSF56003">
    <property type="entry name" value="Molybdenum cofactor-binding domain"/>
    <property type="match status" value="2"/>
</dbReference>
<evidence type="ECO:0000259" key="1">
    <source>
        <dbReference type="SMART" id="SM01008"/>
    </source>
</evidence>
<comment type="caution">
    <text evidence="2">The sequence shown here is derived from an EMBL/GenBank/DDBJ whole genome shotgun (WGS) entry which is preliminary data.</text>
</comment>
<dbReference type="PROSITE" id="PS51318">
    <property type="entry name" value="TAT"/>
    <property type="match status" value="1"/>
</dbReference>
<evidence type="ECO:0000313" key="3">
    <source>
        <dbReference type="Proteomes" id="UP001231124"/>
    </source>
</evidence>
<dbReference type="PANTHER" id="PTHR47495">
    <property type="entry name" value="ALDEHYDE DEHYDROGENASE"/>
    <property type="match status" value="1"/>
</dbReference>
<evidence type="ECO:0000313" key="2">
    <source>
        <dbReference type="EMBL" id="MDQ0447933.1"/>
    </source>
</evidence>
<dbReference type="RefSeq" id="WP_238202173.1">
    <property type="nucleotide sequence ID" value="NZ_BPQE01000009.1"/>
</dbReference>
<dbReference type="Pfam" id="PF02738">
    <property type="entry name" value="MoCoBD_1"/>
    <property type="match status" value="1"/>
</dbReference>
<dbReference type="InterPro" id="IPR052516">
    <property type="entry name" value="N-heterocyclic_Hydroxylase"/>
</dbReference>
<gene>
    <name evidence="2" type="ORF">QO012_002438</name>
</gene>
<dbReference type="Pfam" id="PF20256">
    <property type="entry name" value="MoCoBD_2"/>
    <property type="match status" value="2"/>
</dbReference>
<dbReference type="PIRSF" id="PIRSF036389">
    <property type="entry name" value="IOR_B"/>
    <property type="match status" value="1"/>
</dbReference>
<keyword evidence="3" id="KW-1185">Reference proteome</keyword>
<proteinExistence type="predicted"/>
<dbReference type="InterPro" id="IPR046867">
    <property type="entry name" value="AldOxase/xan_DH_MoCoBD2"/>
</dbReference>
<dbReference type="InterPro" id="IPR037165">
    <property type="entry name" value="AldOxase/xan_DH_Mopterin-bd_sf"/>
</dbReference>
<dbReference type="Proteomes" id="UP001231124">
    <property type="component" value="Unassembled WGS sequence"/>
</dbReference>
<dbReference type="Gene3D" id="3.30.365.10">
    <property type="entry name" value="Aldehyde oxidase/xanthine dehydrogenase, molybdopterin binding domain"/>
    <property type="match status" value="4"/>
</dbReference>
<dbReference type="InterPro" id="IPR012368">
    <property type="entry name" value="OxRdtase_Mopterin-bd_su_IorB"/>
</dbReference>
<dbReference type="GO" id="GO:0047121">
    <property type="term" value="F:isoquinoline 1-oxidoreductase activity"/>
    <property type="evidence" value="ECO:0007669"/>
    <property type="project" value="UniProtKB-EC"/>
</dbReference>
<name>A0ABU0I004_9HYPH</name>
<dbReference type="Gene3D" id="3.90.1170.50">
    <property type="entry name" value="Aldehyde oxidase/xanthine dehydrogenase, a/b hammerhead"/>
    <property type="match status" value="1"/>
</dbReference>
<dbReference type="InterPro" id="IPR008274">
    <property type="entry name" value="AldOxase/xan_DH_MoCoBD1"/>
</dbReference>
<accession>A0ABU0I004</accession>
<dbReference type="SMART" id="SM01008">
    <property type="entry name" value="Ald_Xan_dh_C"/>
    <property type="match status" value="1"/>
</dbReference>
<organism evidence="2 3">
    <name type="scientific">Methylobacterium aerolatum</name>
    <dbReference type="NCBI Taxonomy" id="418708"/>
    <lineage>
        <taxon>Bacteria</taxon>
        <taxon>Pseudomonadati</taxon>
        <taxon>Pseudomonadota</taxon>
        <taxon>Alphaproteobacteria</taxon>
        <taxon>Hyphomicrobiales</taxon>
        <taxon>Methylobacteriaceae</taxon>
        <taxon>Methylobacterium</taxon>
    </lineage>
</organism>
<keyword evidence="2" id="KW-0560">Oxidoreductase</keyword>
<protein>
    <submittedName>
        <fullName evidence="2">Isoquinoline 1-oxidoreductase beta subunit</fullName>
        <ecNumber evidence="2">1.3.99.16</ecNumber>
    </submittedName>
</protein>
<dbReference type="EMBL" id="JAUSVP010000006">
    <property type="protein sequence ID" value="MDQ0447933.1"/>
    <property type="molecule type" value="Genomic_DNA"/>
</dbReference>
<feature type="domain" description="Aldehyde oxidase/xanthine dehydrogenase a/b hammerhead" evidence="1">
    <location>
        <begin position="216"/>
        <end position="294"/>
    </location>
</feature>
<dbReference type="EC" id="1.3.99.16" evidence="2"/>
<sequence>MLTIRRPTPSAPRPSRRGFLAGAGAIVVAFRLDTGPARAAGLDPASIKAQPNAFVRIGADDTVTVVIKHLDMGQGNTTGLATILADELGADWAQVRTAFAPADAALYNNLLMGPIQGTGGSTAVANSWVQLRKAGAAAREMLVAAAAFQWRVPVAEITVADGIVRHGPSGRQARFGDLAASAATLPVPAEPRLKDPSEWRLIGQKVPRLDSKAKTDGSAVYALDIRRPGQVTAVIARAPRFGGVVRSFDAAAARRVPGVLDVVQVPSGVAVVARDTWSAMQGRKALTVEWDDSAAETRSSEAILAEYREKAKAPGLTASRRGDPAAALKGAATVIEAEFTFPYLAHAAMEPLNATIEKAADGTYDVHAGFQFQTVEQAVMAAVLGVTPDKVRLHTTWAGGSFGRRATPSADYAAETAAVFKAYGEKAPVHLVWTREDDMTGGYYRPSVLHTVRAGIDAKGSIVGWDHVMVGKSIMIGSPFEAMIVKDGIDATTVEGASDTPYALPAYRFGVHNGREGVPVLWWRSVGHSHTAHVMEVMIDDLAHAAGADPVAYRLSLLANAPRLAGVLKLAADKAGWGAAQEKGRGLGVAVHESFGSYVAMVAQVGVADGHVKAERIVAAVDVGVAVNPDVIRAQVEGAVGFALSAVLRNRITLKDGQVQEANFDAYEPTRISEMPKVEVHIVPSTAAPTGIGEPGVPVLAPAIANAVFAATGQRLRSLPLDLSGAKGA</sequence>